<evidence type="ECO:0000313" key="2">
    <source>
        <dbReference type="Proteomes" id="UP000261420"/>
    </source>
</evidence>
<evidence type="ECO:0000313" key="1">
    <source>
        <dbReference type="Ensembl" id="ENSSDUP00000005466.1"/>
    </source>
</evidence>
<proteinExistence type="predicted"/>
<dbReference type="GeneTree" id="ENSGT00940000154067"/>
<evidence type="ECO:0008006" key="3">
    <source>
        <dbReference type="Google" id="ProtNLM"/>
    </source>
</evidence>
<dbReference type="AlphaFoldDB" id="A0A3B4TH13"/>
<reference evidence="1" key="2">
    <citation type="submission" date="2025-09" db="UniProtKB">
        <authorList>
            <consortium name="Ensembl"/>
        </authorList>
    </citation>
    <scope>IDENTIFICATION</scope>
</reference>
<accession>A0A3B4TH13</accession>
<dbReference type="Proteomes" id="UP000261420">
    <property type="component" value="Unplaced"/>
</dbReference>
<dbReference type="PANTHER" id="PTHR14690">
    <property type="entry name" value="IQ MOTIF CONTAINING WITH AAA DOMAIN 1"/>
    <property type="match status" value="1"/>
</dbReference>
<dbReference type="PANTHER" id="PTHR14690:SF11">
    <property type="entry name" value="IQ AND AAA DOMAIN-CONTAINING PROTEIN 1 ISOFORM X1"/>
    <property type="match status" value="1"/>
</dbReference>
<reference evidence="1" key="1">
    <citation type="submission" date="2025-08" db="UniProtKB">
        <authorList>
            <consortium name="Ensembl"/>
        </authorList>
    </citation>
    <scope>IDENTIFICATION</scope>
</reference>
<protein>
    <recommendedName>
        <fullName evidence="3">IQ motif containing with AAA domain 1</fullName>
    </recommendedName>
</protein>
<dbReference type="InterPro" id="IPR052267">
    <property type="entry name" value="N-DRC_Component"/>
</dbReference>
<name>A0A3B4TH13_SERDU</name>
<keyword evidence="2" id="KW-1185">Reference proteome</keyword>
<sequence>LSHWDKVKKWAVAHSALQDLFQDEVPAALPGPQRDRLQVFQDWAVLYLKYLQIFRSLEEVYKQLVQPQRRRAVRTVLDGLMGRLLELKAQMVDLNLSEFNFFDDLLPDLKMTPKDLEMPLPRCFLREQKHKQTVWALVRTSSVQDMSLEEVVRLLQVSERAWQGRIRAGCCHGDRTVFQVWRGHVQRKQTAQEQTEEMMFLGMIPAEPPGPSPHQLRAQQFSAGLRLIQDQNEEEYQRVQLSVKCSVLDMEGTDMKESLRDQIQQWFSECRDVTGKFPDFPDLQDPDGRSASLFTQKTPEQVGGQVGEQVGEQVGGQVGGQVREQVGGQV</sequence>
<dbReference type="Ensembl" id="ENSSDUT00000005570.1">
    <property type="protein sequence ID" value="ENSSDUP00000005466.1"/>
    <property type="gene ID" value="ENSSDUG00000004020.1"/>
</dbReference>
<organism evidence="1 2">
    <name type="scientific">Seriola dumerili</name>
    <name type="common">Greater amberjack</name>
    <name type="synonym">Caranx dumerili</name>
    <dbReference type="NCBI Taxonomy" id="41447"/>
    <lineage>
        <taxon>Eukaryota</taxon>
        <taxon>Metazoa</taxon>
        <taxon>Chordata</taxon>
        <taxon>Craniata</taxon>
        <taxon>Vertebrata</taxon>
        <taxon>Euteleostomi</taxon>
        <taxon>Actinopterygii</taxon>
        <taxon>Neopterygii</taxon>
        <taxon>Teleostei</taxon>
        <taxon>Neoteleostei</taxon>
        <taxon>Acanthomorphata</taxon>
        <taxon>Carangaria</taxon>
        <taxon>Carangiformes</taxon>
        <taxon>Carangidae</taxon>
        <taxon>Seriola</taxon>
    </lineage>
</organism>